<dbReference type="EMBL" id="DLYI01000231">
    <property type="protein sequence ID" value="HAC29579.1"/>
    <property type="molecule type" value="Genomic_DNA"/>
</dbReference>
<dbReference type="Pfam" id="PF01575">
    <property type="entry name" value="MaoC_dehydratas"/>
    <property type="match status" value="1"/>
</dbReference>
<accession>A0A3B8WHA5</accession>
<organism evidence="2 3">
    <name type="scientific">Marinobacter nauticus</name>
    <name type="common">Marinobacter hydrocarbonoclasticus</name>
    <name type="synonym">Marinobacter aquaeolei</name>
    <dbReference type="NCBI Taxonomy" id="2743"/>
    <lineage>
        <taxon>Bacteria</taxon>
        <taxon>Pseudomonadati</taxon>
        <taxon>Pseudomonadota</taxon>
        <taxon>Gammaproteobacteria</taxon>
        <taxon>Pseudomonadales</taxon>
        <taxon>Marinobacteraceae</taxon>
        <taxon>Marinobacter</taxon>
    </lineage>
</organism>
<dbReference type="InterPro" id="IPR029069">
    <property type="entry name" value="HotDog_dom_sf"/>
</dbReference>
<name>A0A3B8WHA5_MARNT</name>
<feature type="domain" description="MaoC-like" evidence="1">
    <location>
        <begin position="15"/>
        <end position="128"/>
    </location>
</feature>
<evidence type="ECO:0000313" key="3">
    <source>
        <dbReference type="Proteomes" id="UP000261325"/>
    </source>
</evidence>
<sequence>MITVDINELAAYQGMLIGHSPWVTVSQAMINAFAETTGDHQWIHVDVDRASRESPWKSPVAHGYLTASLIPKLNSEVIKVTGTSATINYGLNKLRFPAAVKAGSDIRSRVELASLKQVDDHRLLATYQTVVEIRNEDKPACVLENLAMYVV</sequence>
<dbReference type="PANTHER" id="PTHR42993">
    <property type="entry name" value="MAOC-LIKE DEHYDRATASE DOMAIN-CONTAINING PROTEIN"/>
    <property type="match status" value="1"/>
</dbReference>
<dbReference type="Proteomes" id="UP000261325">
    <property type="component" value="Unassembled WGS sequence"/>
</dbReference>
<dbReference type="InterPro" id="IPR002539">
    <property type="entry name" value="MaoC-like_dom"/>
</dbReference>
<protein>
    <submittedName>
        <fullName evidence="2">MaoC family dehydratase</fullName>
    </submittedName>
</protein>
<proteinExistence type="predicted"/>
<dbReference type="AlphaFoldDB" id="A0A3B8WHA5"/>
<dbReference type="PANTHER" id="PTHR42993:SF1">
    <property type="entry name" value="MAOC-LIKE DEHYDRATASE DOMAIN-CONTAINING PROTEIN"/>
    <property type="match status" value="1"/>
</dbReference>
<dbReference type="Gene3D" id="3.10.129.10">
    <property type="entry name" value="Hotdog Thioesterase"/>
    <property type="match status" value="1"/>
</dbReference>
<evidence type="ECO:0000259" key="1">
    <source>
        <dbReference type="Pfam" id="PF01575"/>
    </source>
</evidence>
<reference evidence="2 3" key="1">
    <citation type="journal article" date="2018" name="Nat. Biotechnol.">
        <title>A standardized bacterial taxonomy based on genome phylogeny substantially revises the tree of life.</title>
        <authorList>
            <person name="Parks D.H."/>
            <person name="Chuvochina M."/>
            <person name="Waite D.W."/>
            <person name="Rinke C."/>
            <person name="Skarshewski A."/>
            <person name="Chaumeil P.A."/>
            <person name="Hugenholtz P."/>
        </authorList>
    </citation>
    <scope>NUCLEOTIDE SEQUENCE [LARGE SCALE GENOMIC DNA]</scope>
    <source>
        <strain evidence="2">UBA9049</strain>
    </source>
</reference>
<dbReference type="InterPro" id="IPR039375">
    <property type="entry name" value="NodN-like"/>
</dbReference>
<dbReference type="CDD" id="cd03450">
    <property type="entry name" value="NodN"/>
    <property type="match status" value="1"/>
</dbReference>
<evidence type="ECO:0000313" key="2">
    <source>
        <dbReference type="EMBL" id="HAC29579.1"/>
    </source>
</evidence>
<gene>
    <name evidence="2" type="ORF">DCF82_17495</name>
</gene>
<dbReference type="SUPFAM" id="SSF54637">
    <property type="entry name" value="Thioesterase/thiol ester dehydrase-isomerase"/>
    <property type="match status" value="1"/>
</dbReference>
<comment type="caution">
    <text evidence="2">The sequence shown here is derived from an EMBL/GenBank/DDBJ whole genome shotgun (WGS) entry which is preliminary data.</text>
</comment>